<dbReference type="Gene3D" id="3.90.550.10">
    <property type="entry name" value="Spore Coat Polysaccharide Biosynthesis Protein SpsA, Chain A"/>
    <property type="match status" value="1"/>
</dbReference>
<dbReference type="RefSeq" id="WP_156287779.1">
    <property type="nucleotide sequence ID" value="NZ_CP046509.1"/>
</dbReference>
<dbReference type="SUPFAM" id="SSF53448">
    <property type="entry name" value="Nucleotide-diphospho-sugar transferases"/>
    <property type="match status" value="1"/>
</dbReference>
<dbReference type="EMBL" id="CP046509">
    <property type="protein sequence ID" value="QGU88493.1"/>
    <property type="molecule type" value="Genomic_DNA"/>
</dbReference>
<evidence type="ECO:0000259" key="1">
    <source>
        <dbReference type="Pfam" id="PF00535"/>
    </source>
</evidence>
<keyword evidence="2" id="KW-0808">Transferase</keyword>
<evidence type="ECO:0000313" key="3">
    <source>
        <dbReference type="Proteomes" id="UP000424752"/>
    </source>
</evidence>
<organism evidence="2 3">
    <name type="scientific">Erwinia sorbitola</name>
    <dbReference type="NCBI Taxonomy" id="2681984"/>
    <lineage>
        <taxon>Bacteria</taxon>
        <taxon>Pseudomonadati</taxon>
        <taxon>Pseudomonadota</taxon>
        <taxon>Gammaproteobacteria</taxon>
        <taxon>Enterobacterales</taxon>
        <taxon>Erwiniaceae</taxon>
        <taxon>Erwinia</taxon>
    </lineage>
</organism>
<reference evidence="2 3" key="1">
    <citation type="submission" date="2019-12" db="EMBL/GenBank/DDBJ databases">
        <title>Erwinia sp. nov., isolated from droppings of birds in the Qinghai-Tiebt plateau of China.</title>
        <authorList>
            <person name="Ge Y."/>
        </authorList>
    </citation>
    <scope>NUCLEOTIDE SEQUENCE [LARGE SCALE GENOMIC DNA]</scope>
    <source>
        <strain evidence="2 3">J780</strain>
    </source>
</reference>
<dbReference type="GO" id="GO:0016740">
    <property type="term" value="F:transferase activity"/>
    <property type="evidence" value="ECO:0007669"/>
    <property type="project" value="UniProtKB-KW"/>
</dbReference>
<name>A0A6I6EVY2_9GAMM</name>
<feature type="domain" description="Glycosyltransferase 2-like" evidence="1">
    <location>
        <begin position="574"/>
        <end position="701"/>
    </location>
</feature>
<evidence type="ECO:0000313" key="2">
    <source>
        <dbReference type="EMBL" id="QGU88493.1"/>
    </source>
</evidence>
<dbReference type="InterPro" id="IPR001173">
    <property type="entry name" value="Glyco_trans_2-like"/>
</dbReference>
<dbReference type="AlphaFoldDB" id="A0A6I6EVY2"/>
<dbReference type="Pfam" id="PF00535">
    <property type="entry name" value="Glycos_transf_2"/>
    <property type="match status" value="1"/>
</dbReference>
<accession>A0A6I6EVY2</accession>
<dbReference type="KEGG" id="erwi:GN242_15270"/>
<proteinExistence type="predicted"/>
<dbReference type="Proteomes" id="UP000424752">
    <property type="component" value="Chromosome"/>
</dbReference>
<dbReference type="InterPro" id="IPR029044">
    <property type="entry name" value="Nucleotide-diphossugar_trans"/>
</dbReference>
<sequence>MVTMRPTLTVPTRFADFHQRHAGESILVCGCGSSLNQLQEAEHYVTIGVNDVGRKFHPDYLVVLNGRHQFSAERFAPIAASQAQAIFTHLSLEIDHPNVVRFLLGQRGGVEVNTLDSLPYTRNSTYVAACLAIFMGAKRIGLIGVDFTDHHFFAQTGRHSLSAELARIRQEYARLAEACTRLGVELVNLSAQSAVDTLPYEPLAAFSARAKSAKSLNIVSYATTPVAGVPKLLSECIERCTPHRCRTVWATHRYGNGVEFAGDVEWQHQPDMARALLEAADLVIVHNGHTAAQHNEILRHKPVITLAHNYMWNVDQQFVKRGLPGMVVAQYQASLPEFAGWQAVPNPVPLWDPLFALGEKEQRITIAYTPSGKHEKYPPGHRLYWHSKGYISTIAVLQRLAQRYPLQLLTTQSGQVSFSESMEIKRRAHIVIDECVTGSYHRNSLEGLAAGAVVINGLGLESAISDVFQRTVSAAPSPFVCASLATLEMVLTDLIASGPQRLTEQGIRNRQWLLQHWDFSAQWQQFWLPQLANAREKMPPAPNAVQAVKLPARVSASAPPQTLCIQTPLTAGVSVIIPFAGNQRTEQLRCVLLGLKKQPEVQRIIVVELDRSANAREIATGLADDYLFAYTQQPFSKSRALNIALPFVTTQYLLWLDSDLLLPEGFIQQARDECEHRGLDCLIPWDTVYYLGQDESEQIQQGVRQPEDVQPVHQFQSRRGAQGGAVLVRTDFILQHGGMPVQFQGWGGEDNAWFHKVSVLGKIDYTADRQRALFHLYHPLSSGYCRHGEHIAANPHYQNNFQLLQRMRSARSAATFSQRYPASAWHAAPWDATQAIVCPPSHAALAQRLRDFYGDALSVTPQPDMQAVDLSLFNPDQAALDQTVLAVVRHICTLHDPLLQG</sequence>
<gene>
    <name evidence="2" type="ORF">GN242_15270</name>
</gene>
<dbReference type="Gene3D" id="3.90.1480.10">
    <property type="entry name" value="Alpha-2,3-sialyltransferase"/>
    <property type="match status" value="1"/>
</dbReference>
<protein>
    <submittedName>
        <fullName evidence="2">Glycosyltransferase</fullName>
    </submittedName>
</protein>